<keyword evidence="5" id="KW-0539">Nucleus</keyword>
<keyword evidence="3" id="KW-0805">Transcription regulation</keyword>
<protein>
    <recommendedName>
        <fullName evidence="6">Transcription initiation factor TFIID subunit 11</fullName>
    </recommendedName>
</protein>
<proteinExistence type="inferred from homology"/>
<accession>A0A8H7QMF0</accession>
<evidence type="ECO:0000256" key="2">
    <source>
        <dbReference type="ARBA" id="ARBA00009788"/>
    </source>
</evidence>
<evidence type="ECO:0000256" key="7">
    <source>
        <dbReference type="SAM" id="MobiDB-lite"/>
    </source>
</evidence>
<feature type="compositionally biased region" description="Polar residues" evidence="7">
    <location>
        <begin position="85"/>
        <end position="101"/>
    </location>
</feature>
<feature type="compositionally biased region" description="Low complexity" evidence="7">
    <location>
        <begin position="70"/>
        <end position="84"/>
    </location>
</feature>
<feature type="transmembrane region" description="Helical" evidence="8">
    <location>
        <begin position="418"/>
        <end position="442"/>
    </location>
</feature>
<evidence type="ECO:0000256" key="6">
    <source>
        <dbReference type="ARBA" id="ARBA00072882"/>
    </source>
</evidence>
<evidence type="ECO:0000256" key="8">
    <source>
        <dbReference type="SAM" id="Phobius"/>
    </source>
</evidence>
<dbReference type="GO" id="GO:0046982">
    <property type="term" value="F:protein heterodimerization activity"/>
    <property type="evidence" value="ECO:0007669"/>
    <property type="project" value="InterPro"/>
</dbReference>
<evidence type="ECO:0000256" key="3">
    <source>
        <dbReference type="ARBA" id="ARBA00023015"/>
    </source>
</evidence>
<dbReference type="PANTHER" id="PTHR13218:SF8">
    <property type="entry name" value="TRANSCRIPTION INITIATION FACTOR TFIID SUBUNIT 11"/>
    <property type="match status" value="1"/>
</dbReference>
<dbReference type="Gene3D" id="1.10.20.10">
    <property type="entry name" value="Histone, subunit A"/>
    <property type="match status" value="1"/>
</dbReference>
<keyword evidence="8" id="KW-0812">Transmembrane</keyword>
<dbReference type="InterPro" id="IPR045127">
    <property type="entry name" value="TAF11-like"/>
</dbReference>
<feature type="compositionally biased region" description="Polar residues" evidence="7">
    <location>
        <begin position="35"/>
        <end position="44"/>
    </location>
</feature>
<organism evidence="10 11">
    <name type="scientific">Mucor plumbeus</name>
    <dbReference type="NCBI Taxonomy" id="97098"/>
    <lineage>
        <taxon>Eukaryota</taxon>
        <taxon>Fungi</taxon>
        <taxon>Fungi incertae sedis</taxon>
        <taxon>Mucoromycota</taxon>
        <taxon>Mucoromycotina</taxon>
        <taxon>Mucoromycetes</taxon>
        <taxon>Mucorales</taxon>
        <taxon>Mucorineae</taxon>
        <taxon>Mucoraceae</taxon>
        <taxon>Mucor</taxon>
    </lineage>
</organism>
<comment type="caution">
    <text evidence="10">The sequence shown here is derived from an EMBL/GenBank/DDBJ whole genome shotgun (WGS) entry which is preliminary data.</text>
</comment>
<dbReference type="Proteomes" id="UP000650833">
    <property type="component" value="Unassembled WGS sequence"/>
</dbReference>
<comment type="similarity">
    <text evidence="2">Belongs to the TAF11 family.</text>
</comment>
<keyword evidence="4" id="KW-0804">Transcription</keyword>
<dbReference type="FunFam" id="1.10.20.10:FF:000061">
    <property type="entry name" value="TFIID subunit"/>
    <property type="match status" value="1"/>
</dbReference>
<feature type="transmembrane region" description="Helical" evidence="8">
    <location>
        <begin position="287"/>
        <end position="305"/>
    </location>
</feature>
<dbReference type="PANTHER" id="PTHR13218">
    <property type="entry name" value="TRANSCRIPTION INITIATION FACTOR TFIID SUBUNIT 11-RELATED"/>
    <property type="match status" value="1"/>
</dbReference>
<dbReference type="GO" id="GO:0005669">
    <property type="term" value="C:transcription factor TFIID complex"/>
    <property type="evidence" value="ECO:0007669"/>
    <property type="project" value="InterPro"/>
</dbReference>
<dbReference type="OrthoDB" id="2385978at2759"/>
<evidence type="ECO:0000256" key="4">
    <source>
        <dbReference type="ARBA" id="ARBA00023163"/>
    </source>
</evidence>
<sequence length="600" mass="66659">MNNNNSSKRKLSTHANSPPPSKKSPLHAFSPPRMSATSPPHYSLQQQQQQNRPLTTAAAAVAAMKRGNNPTTSQQQQQQQQPSQYRRQSNSTAPPSRQGSVETDREGSVAASTVAEDETASVTHKEEAGKDTNTKEEAEAEDDEKEEVVVDFNANMQAQMEKAKEDMKILLENFSDDQLQRYEGYRRSALNRTNVKRLVSQVLNQQCSQTMAFVVAGFSKVYVGEIVEKAKEIMEEWGDSGAIRPEHLREAHRREMYGPMSMFPPPSASSPKCCGCISLRLGCAFSMYMAVLSFQNTSLFFTYILNAPVTVYGVANLLLSLVSVGGIIIFITRSDRHVHSFSHAIFVCVFIVLVDGFANVVIFITSKNDYHNQCIQDASTTMITNVNNALNGTQTTFDYNNDYYNCDNLWQDELKFGIIFYILQFAFYSYWALCIYSLSLVLRGFATEVFLRNGGGNVPMMGAPPPPPTLPPNAMINTPGAGAGGPFPPNDRQVIVLNNAKPASKTKRRIDTFSFRNIRRSSTNAKAPKQQLMDQLHVPFGARDSQFTIGFRLGPDGNIIDIENAPSPTPTFINSTQQQQLKRKPILTAAATDDDNKSYY</sequence>
<keyword evidence="11" id="KW-1185">Reference proteome</keyword>
<dbReference type="InterPro" id="IPR006809">
    <property type="entry name" value="TAFII28_dom"/>
</dbReference>
<feature type="transmembrane region" description="Helical" evidence="8">
    <location>
        <begin position="311"/>
        <end position="332"/>
    </location>
</feature>
<evidence type="ECO:0000259" key="9">
    <source>
        <dbReference type="Pfam" id="PF04719"/>
    </source>
</evidence>
<feature type="domain" description="TAFII28-like protein" evidence="9">
    <location>
        <begin position="169"/>
        <end position="254"/>
    </location>
</feature>
<feature type="transmembrane region" description="Helical" evidence="8">
    <location>
        <begin position="344"/>
        <end position="364"/>
    </location>
</feature>
<name>A0A8H7QMF0_9FUNG</name>
<evidence type="ECO:0000313" key="11">
    <source>
        <dbReference type="Proteomes" id="UP000650833"/>
    </source>
</evidence>
<feature type="compositionally biased region" description="Basic and acidic residues" evidence="7">
    <location>
        <begin position="123"/>
        <end position="137"/>
    </location>
</feature>
<reference evidence="10" key="1">
    <citation type="submission" date="2020-12" db="EMBL/GenBank/DDBJ databases">
        <title>Metabolic potential, ecology and presence of endohyphal bacteria is reflected in genomic diversity of Mucoromycotina.</title>
        <authorList>
            <person name="Muszewska A."/>
            <person name="Okrasinska A."/>
            <person name="Steczkiewicz K."/>
            <person name="Drgas O."/>
            <person name="Orlowska M."/>
            <person name="Perlinska-Lenart U."/>
            <person name="Aleksandrzak-Piekarczyk T."/>
            <person name="Szatraj K."/>
            <person name="Zielenkiewicz U."/>
            <person name="Pilsyk S."/>
            <person name="Malc E."/>
            <person name="Mieczkowski P."/>
            <person name="Kruszewska J.S."/>
            <person name="Biernat P."/>
            <person name="Pawlowska J."/>
        </authorList>
    </citation>
    <scope>NUCLEOTIDE SEQUENCE</scope>
    <source>
        <strain evidence="10">CBS 226.32</strain>
    </source>
</reference>
<dbReference type="EMBL" id="JAEPRC010000552">
    <property type="protein sequence ID" value="KAG2194982.1"/>
    <property type="molecule type" value="Genomic_DNA"/>
</dbReference>
<evidence type="ECO:0000313" key="10">
    <source>
        <dbReference type="EMBL" id="KAG2194982.1"/>
    </source>
</evidence>
<evidence type="ECO:0000256" key="1">
    <source>
        <dbReference type="ARBA" id="ARBA00004123"/>
    </source>
</evidence>
<dbReference type="AlphaFoldDB" id="A0A8H7QMF0"/>
<dbReference type="Pfam" id="PF04719">
    <property type="entry name" value="TAFII28"/>
    <property type="match status" value="1"/>
</dbReference>
<dbReference type="GO" id="GO:0016251">
    <property type="term" value="F:RNA polymerase II general transcription initiation factor activity"/>
    <property type="evidence" value="ECO:0007669"/>
    <property type="project" value="TreeGrafter"/>
</dbReference>
<dbReference type="SUPFAM" id="SSF47113">
    <property type="entry name" value="Histone-fold"/>
    <property type="match status" value="1"/>
</dbReference>
<dbReference type="InterPro" id="IPR009072">
    <property type="entry name" value="Histone-fold"/>
</dbReference>
<keyword evidence="8" id="KW-1133">Transmembrane helix</keyword>
<dbReference type="CDD" id="cd08048">
    <property type="entry name" value="HFD_TAF11"/>
    <property type="match status" value="1"/>
</dbReference>
<dbReference type="GO" id="GO:0051123">
    <property type="term" value="P:RNA polymerase II preinitiation complex assembly"/>
    <property type="evidence" value="ECO:0007669"/>
    <property type="project" value="InterPro"/>
</dbReference>
<evidence type="ECO:0000256" key="5">
    <source>
        <dbReference type="ARBA" id="ARBA00023242"/>
    </source>
</evidence>
<feature type="region of interest" description="Disordered" evidence="7">
    <location>
        <begin position="1"/>
        <end position="146"/>
    </location>
</feature>
<keyword evidence="8" id="KW-0472">Membrane</keyword>
<comment type="subcellular location">
    <subcellularLocation>
        <location evidence="1">Nucleus</location>
    </subcellularLocation>
</comment>
<gene>
    <name evidence="10" type="ORF">INT46_001887</name>
</gene>